<accession>A0A7V2ZMQ2</accession>
<dbReference type="AlphaFoldDB" id="A0A7V2ZMQ2"/>
<dbReference type="InterPro" id="IPR006522">
    <property type="entry name" value="Phage_virion_morphogenesis"/>
</dbReference>
<organism evidence="1">
    <name type="scientific">Ignavibacterium album</name>
    <dbReference type="NCBI Taxonomy" id="591197"/>
    <lineage>
        <taxon>Bacteria</taxon>
        <taxon>Pseudomonadati</taxon>
        <taxon>Ignavibacteriota</taxon>
        <taxon>Ignavibacteria</taxon>
        <taxon>Ignavibacteriales</taxon>
        <taxon>Ignavibacteriaceae</taxon>
        <taxon>Ignavibacterium</taxon>
    </lineage>
</organism>
<sequence length="169" mass="19458">MNNEFKSPEIIELLKQKLANKSKLMIAIAETMRVAVLKNFETEGSRIGKPWQRLSHQTIKQREKLGYWPGKILQRTGQLKRSIVSSYGEDYAQVSTNLIYAAIQNYGGIIHRSTLKTYLRKKISRKDAKTPGGNKMSSIRIPARPFMQLNNQDIEKIKQKIIQALTRKE</sequence>
<dbReference type="NCBIfam" id="TIGR01635">
    <property type="entry name" value="tail_comp_S"/>
    <property type="match status" value="1"/>
</dbReference>
<comment type="caution">
    <text evidence="1">The sequence shown here is derived from an EMBL/GenBank/DDBJ whole genome shotgun (WGS) entry which is preliminary data.</text>
</comment>
<proteinExistence type="predicted"/>
<protein>
    <submittedName>
        <fullName evidence="1">Phage virion morphogenesis protein</fullName>
    </submittedName>
</protein>
<reference evidence="1" key="1">
    <citation type="journal article" date="2020" name="mSystems">
        <title>Genome- and Community-Level Interaction Insights into Carbon Utilization and Element Cycling Functions of Hydrothermarchaeota in Hydrothermal Sediment.</title>
        <authorList>
            <person name="Zhou Z."/>
            <person name="Liu Y."/>
            <person name="Xu W."/>
            <person name="Pan J."/>
            <person name="Luo Z.H."/>
            <person name="Li M."/>
        </authorList>
    </citation>
    <scope>NUCLEOTIDE SEQUENCE [LARGE SCALE GENOMIC DNA]</scope>
    <source>
        <strain evidence="1">SpSt-479</strain>
    </source>
</reference>
<gene>
    <name evidence="1" type="ORF">ENS31_15025</name>
</gene>
<evidence type="ECO:0000313" key="1">
    <source>
        <dbReference type="EMBL" id="HFI92829.1"/>
    </source>
</evidence>
<name>A0A7V2ZMQ2_9BACT</name>
<dbReference type="EMBL" id="DSUJ01000011">
    <property type="protein sequence ID" value="HFI92829.1"/>
    <property type="molecule type" value="Genomic_DNA"/>
</dbReference>
<dbReference type="Pfam" id="PF05069">
    <property type="entry name" value="Phage_tail_S"/>
    <property type="match status" value="1"/>
</dbReference>
<dbReference type="RefSeq" id="WP_304043096.1">
    <property type="nucleotide sequence ID" value="NZ_JACRPX010000013.1"/>
</dbReference>